<evidence type="ECO:0000313" key="2">
    <source>
        <dbReference type="EMBL" id="KTB31674.1"/>
    </source>
</evidence>
<feature type="transmembrane region" description="Helical" evidence="1">
    <location>
        <begin position="50"/>
        <end position="78"/>
    </location>
</feature>
<dbReference type="Proteomes" id="UP000054988">
    <property type="component" value="Unassembled WGS sequence"/>
</dbReference>
<dbReference type="AlphaFoldDB" id="A0A0W0F5R8"/>
<keyword evidence="1" id="KW-0472">Membrane</keyword>
<reference evidence="2 3" key="1">
    <citation type="submission" date="2015-12" db="EMBL/GenBank/DDBJ databases">
        <title>Draft genome sequence of Moniliophthora roreri, the causal agent of frosty pod rot of cacao.</title>
        <authorList>
            <person name="Aime M.C."/>
            <person name="Diaz-Valderrama J.R."/>
            <person name="Kijpornyongpan T."/>
            <person name="Phillips-Mora W."/>
        </authorList>
    </citation>
    <scope>NUCLEOTIDE SEQUENCE [LARGE SCALE GENOMIC DNA]</scope>
    <source>
        <strain evidence="2 3">MCA 2952</strain>
    </source>
</reference>
<keyword evidence="1" id="KW-1133">Transmembrane helix</keyword>
<feature type="transmembrane region" description="Helical" evidence="1">
    <location>
        <begin position="249"/>
        <end position="271"/>
    </location>
</feature>
<evidence type="ECO:0000256" key="1">
    <source>
        <dbReference type="SAM" id="Phobius"/>
    </source>
</evidence>
<accession>A0A0W0F5R8</accession>
<feature type="transmembrane region" description="Helical" evidence="1">
    <location>
        <begin position="20"/>
        <end position="38"/>
    </location>
</feature>
<evidence type="ECO:0000313" key="3">
    <source>
        <dbReference type="Proteomes" id="UP000054988"/>
    </source>
</evidence>
<proteinExistence type="predicted"/>
<keyword evidence="1" id="KW-0812">Transmembrane</keyword>
<comment type="caution">
    <text evidence="2">The sequence shown here is derived from an EMBL/GenBank/DDBJ whole genome shotgun (WGS) entry which is preliminary data.</text>
</comment>
<organism evidence="2 3">
    <name type="scientific">Moniliophthora roreri</name>
    <name type="common">Frosty pod rot fungus</name>
    <name type="synonym">Monilia roreri</name>
    <dbReference type="NCBI Taxonomy" id="221103"/>
    <lineage>
        <taxon>Eukaryota</taxon>
        <taxon>Fungi</taxon>
        <taxon>Dikarya</taxon>
        <taxon>Basidiomycota</taxon>
        <taxon>Agaricomycotina</taxon>
        <taxon>Agaricomycetes</taxon>
        <taxon>Agaricomycetidae</taxon>
        <taxon>Agaricales</taxon>
        <taxon>Marasmiineae</taxon>
        <taxon>Marasmiaceae</taxon>
        <taxon>Moniliophthora</taxon>
    </lineage>
</organism>
<feature type="transmembrane region" description="Helical" evidence="1">
    <location>
        <begin position="180"/>
        <end position="201"/>
    </location>
</feature>
<name>A0A0W0F5R8_MONRR</name>
<protein>
    <submittedName>
        <fullName evidence="2">Uncharacterized protein</fullName>
    </submittedName>
</protein>
<dbReference type="EMBL" id="LATX01002301">
    <property type="protein sequence ID" value="KTB31674.1"/>
    <property type="molecule type" value="Genomic_DNA"/>
</dbReference>
<gene>
    <name evidence="2" type="ORF">WG66_15730</name>
</gene>
<dbReference type="eggNOG" id="ENOG502SMY3">
    <property type="taxonomic scope" value="Eukaryota"/>
</dbReference>
<sequence length="333" mass="36167">MSSIDLTFERSFYIGGQFTGILYGIHLVIFALSCHFLSRPQYGAKSASKFYIGYSIALLILWTIALSCNAVFGQLAWIDHRDVEGGPDVYIAKHISDAYNTLGTAAGIALNFLSDALLLLMENSVISNPPLPWSSLWASLSPLYSLTDVKTIAMSILTIYESALPGANFFRGHAVDFGVPYVALTISLNIIVTLLICGRLLTARNQMKAILGPEYARTYTSIAAIMVESAAPFTILGIFYVITYARHSGISFCLVQIWGDFCAISPQLIILRVAMGKAWSKETSGTMTSTHMTFSVGDSVTEKMDAALELAYPTNSEATTSSFPSVRKGDALV</sequence>
<feature type="transmembrane region" description="Helical" evidence="1">
    <location>
        <begin position="222"/>
        <end position="243"/>
    </location>
</feature>